<dbReference type="InterPro" id="IPR008978">
    <property type="entry name" value="HSP20-like_chaperone"/>
</dbReference>
<evidence type="ECO:0000313" key="4">
    <source>
        <dbReference type="EMBL" id="PKK91095.1"/>
    </source>
</evidence>
<dbReference type="EMBL" id="PGXC01000003">
    <property type="protein sequence ID" value="PKK91095.1"/>
    <property type="molecule type" value="Genomic_DNA"/>
</dbReference>
<dbReference type="CDD" id="cd06464">
    <property type="entry name" value="ACD_sHsps-like"/>
    <property type="match status" value="1"/>
</dbReference>
<evidence type="ECO:0000256" key="1">
    <source>
        <dbReference type="PROSITE-ProRule" id="PRU00285"/>
    </source>
</evidence>
<accession>A0A2N1PRX5</accession>
<organism evidence="4 5">
    <name type="scientific">Candidatus Wallbacteria bacterium HGW-Wallbacteria-1</name>
    <dbReference type="NCBI Taxonomy" id="2013854"/>
    <lineage>
        <taxon>Bacteria</taxon>
        <taxon>Candidatus Walliibacteriota</taxon>
    </lineage>
</organism>
<name>A0A2N1PRX5_9BACT</name>
<dbReference type="InterPro" id="IPR031107">
    <property type="entry name" value="Small_HSP"/>
</dbReference>
<dbReference type="InterPro" id="IPR002068">
    <property type="entry name" value="A-crystallin/Hsp20_dom"/>
</dbReference>
<proteinExistence type="inferred from homology"/>
<reference evidence="4 5" key="1">
    <citation type="journal article" date="2017" name="ISME J.">
        <title>Potential for microbial H2 and metal transformations associated with novel bacteria and archaea in deep terrestrial subsurface sediments.</title>
        <authorList>
            <person name="Hernsdorf A.W."/>
            <person name="Amano Y."/>
            <person name="Miyakawa K."/>
            <person name="Ise K."/>
            <person name="Suzuki Y."/>
            <person name="Anantharaman K."/>
            <person name="Probst A."/>
            <person name="Burstein D."/>
            <person name="Thomas B.C."/>
            <person name="Banfield J.F."/>
        </authorList>
    </citation>
    <scope>NUCLEOTIDE SEQUENCE [LARGE SCALE GENOMIC DNA]</scope>
    <source>
        <strain evidence="4">HGW-Wallbacteria-1</strain>
    </source>
</reference>
<evidence type="ECO:0000313" key="5">
    <source>
        <dbReference type="Proteomes" id="UP000233256"/>
    </source>
</evidence>
<comment type="caution">
    <text evidence="4">The sequence shown here is derived from an EMBL/GenBank/DDBJ whole genome shotgun (WGS) entry which is preliminary data.</text>
</comment>
<dbReference type="PANTHER" id="PTHR11527">
    <property type="entry name" value="HEAT-SHOCK PROTEIN 20 FAMILY MEMBER"/>
    <property type="match status" value="1"/>
</dbReference>
<protein>
    <recommendedName>
        <fullName evidence="3">SHSP domain-containing protein</fullName>
    </recommendedName>
</protein>
<sequence length="142" mass="16289">MFRIVGRNDLGLGEIIDKFVNERWEEMNIGNKDGVIPLSDIFEKDGEVVLTLEIPGVAKEDLTIQVEEKVLTIEGEKRENPESEGLRKFRQERKFGHFSRSFSLSDDMSQDDIQADVSNGVLTLKIRRIEPPKPEKKFINIT</sequence>
<dbReference type="SUPFAM" id="SSF49764">
    <property type="entry name" value="HSP20-like chaperones"/>
    <property type="match status" value="1"/>
</dbReference>
<dbReference type="Proteomes" id="UP000233256">
    <property type="component" value="Unassembled WGS sequence"/>
</dbReference>
<dbReference type="Pfam" id="PF00011">
    <property type="entry name" value="HSP20"/>
    <property type="match status" value="1"/>
</dbReference>
<feature type="domain" description="SHSP" evidence="3">
    <location>
        <begin position="29"/>
        <end position="142"/>
    </location>
</feature>
<dbReference type="Gene3D" id="2.60.40.790">
    <property type="match status" value="1"/>
</dbReference>
<dbReference type="PROSITE" id="PS01031">
    <property type="entry name" value="SHSP"/>
    <property type="match status" value="1"/>
</dbReference>
<evidence type="ECO:0000256" key="2">
    <source>
        <dbReference type="RuleBase" id="RU003616"/>
    </source>
</evidence>
<evidence type="ECO:0000259" key="3">
    <source>
        <dbReference type="PROSITE" id="PS01031"/>
    </source>
</evidence>
<gene>
    <name evidence="4" type="ORF">CVV64_04815</name>
</gene>
<dbReference type="AlphaFoldDB" id="A0A2N1PRX5"/>
<comment type="similarity">
    <text evidence="1 2">Belongs to the small heat shock protein (HSP20) family.</text>
</comment>